<dbReference type="PANTHER" id="PTHR35385:SF2">
    <property type="entry name" value="PROTEIN B, PUTATIVE-RELATED"/>
    <property type="match status" value="1"/>
</dbReference>
<dbReference type="EMBL" id="GGMR01019487">
    <property type="protein sequence ID" value="MBY32106.1"/>
    <property type="molecule type" value="Transcribed_RNA"/>
</dbReference>
<proteinExistence type="predicted"/>
<dbReference type="AlphaFoldDB" id="A0A2S2PTD2"/>
<protein>
    <submittedName>
        <fullName evidence="1">Uncharacterized protein</fullName>
    </submittedName>
</protein>
<gene>
    <name evidence="1" type="ORF">g.18327</name>
</gene>
<name>A0A2S2PTD2_SCHGA</name>
<sequence length="140" mass="16604">MFKTINFNFDIFSKVISASANNYLIRTKFTLEENNTFSELCNNWVQHFSTVTKTNWIVYKTYPNKQRYAYRKDYMCQHASKHKSLSVEQTPDKNRIRNKNCQASIKILIKNETPNTLRKDEFLRKGLNTEIKVILLIKVS</sequence>
<organism evidence="1">
    <name type="scientific">Schizaphis graminum</name>
    <name type="common">Green bug aphid</name>
    <dbReference type="NCBI Taxonomy" id="13262"/>
    <lineage>
        <taxon>Eukaryota</taxon>
        <taxon>Metazoa</taxon>
        <taxon>Ecdysozoa</taxon>
        <taxon>Arthropoda</taxon>
        <taxon>Hexapoda</taxon>
        <taxon>Insecta</taxon>
        <taxon>Pterygota</taxon>
        <taxon>Neoptera</taxon>
        <taxon>Paraneoptera</taxon>
        <taxon>Hemiptera</taxon>
        <taxon>Sternorrhyncha</taxon>
        <taxon>Aphidomorpha</taxon>
        <taxon>Aphidoidea</taxon>
        <taxon>Aphididae</taxon>
        <taxon>Aphidini</taxon>
        <taxon>Schizaphis</taxon>
    </lineage>
</organism>
<evidence type="ECO:0000313" key="1">
    <source>
        <dbReference type="EMBL" id="MBY32106.1"/>
    </source>
</evidence>
<dbReference type="PANTHER" id="PTHR35385">
    <property type="entry name" value="PROTEIN B, PUTATIVE-RELATED-RELATED"/>
    <property type="match status" value="1"/>
</dbReference>
<accession>A0A2S2PTD2</accession>
<reference evidence="1" key="1">
    <citation type="submission" date="2018-04" db="EMBL/GenBank/DDBJ databases">
        <title>Transcriptome of Schizaphis graminum biotype I.</title>
        <authorList>
            <person name="Scully E.D."/>
            <person name="Geib S.M."/>
            <person name="Palmer N.A."/>
            <person name="Koch K."/>
            <person name="Bradshaw J."/>
            <person name="Heng-Moss T."/>
            <person name="Sarath G."/>
        </authorList>
    </citation>
    <scope>NUCLEOTIDE SEQUENCE</scope>
</reference>